<dbReference type="PANTHER" id="PTHR36931">
    <property type="entry name" value="UPF0153 PROTEIN YEIW"/>
    <property type="match status" value="1"/>
</dbReference>
<gene>
    <name evidence="2" type="ORF">GCM10007890_04150</name>
</gene>
<dbReference type="EMBL" id="BSPL01000005">
    <property type="protein sequence ID" value="GLS68403.1"/>
    <property type="molecule type" value="Genomic_DNA"/>
</dbReference>
<name>A0AA37THH2_9HYPH</name>
<dbReference type="Proteomes" id="UP001157440">
    <property type="component" value="Unassembled WGS sequence"/>
</dbReference>
<reference evidence="3" key="1">
    <citation type="journal article" date="2019" name="Int. J. Syst. Evol. Microbiol.">
        <title>The Global Catalogue of Microorganisms (GCM) 10K type strain sequencing project: providing services to taxonomists for standard genome sequencing and annotation.</title>
        <authorList>
            <consortium name="The Broad Institute Genomics Platform"/>
            <consortium name="The Broad Institute Genome Sequencing Center for Infectious Disease"/>
            <person name="Wu L."/>
            <person name="Ma J."/>
        </authorList>
    </citation>
    <scope>NUCLEOTIDE SEQUENCE [LARGE SCALE GENOMIC DNA]</scope>
    <source>
        <strain evidence="3">NBRC 103632</strain>
    </source>
</reference>
<dbReference type="InterPro" id="IPR052572">
    <property type="entry name" value="UPF0153_domain"/>
</dbReference>
<protein>
    <recommendedName>
        <fullName evidence="4">Zinc/iron-chelating domain-containing protein</fullName>
    </recommendedName>
</protein>
<evidence type="ECO:0000313" key="2">
    <source>
        <dbReference type="EMBL" id="GLS68403.1"/>
    </source>
</evidence>
<proteinExistence type="predicted"/>
<evidence type="ECO:0000256" key="1">
    <source>
        <dbReference type="SAM" id="MobiDB-lite"/>
    </source>
</evidence>
<evidence type="ECO:0008006" key="4">
    <source>
        <dbReference type="Google" id="ProtNLM"/>
    </source>
</evidence>
<dbReference type="AlphaFoldDB" id="A0AA37THH2"/>
<dbReference type="PANTHER" id="PTHR36931:SF1">
    <property type="entry name" value="UPF0153 PROTEIN YEIW"/>
    <property type="match status" value="1"/>
</dbReference>
<feature type="region of interest" description="Disordered" evidence="1">
    <location>
        <begin position="1"/>
        <end position="23"/>
    </location>
</feature>
<keyword evidence="3" id="KW-1185">Reference proteome</keyword>
<sequence>MTSDTRVQGGAREVAPLSADPPDLDRSCGSCTLCCRVLEIQALNKPAGVLCRHNTGTGCGIYPKRPETCARWHCLWRRINALPDTLRPDRSGVMYSLDSRSPTADAPDAACIVGRAVHDDRDFDRPETVEAFAMFVREGSFPVWKVSERGAFLVHPGL</sequence>
<dbReference type="RefSeq" id="WP_238197046.1">
    <property type="nucleotide sequence ID" value="NZ_BPQZ01000015.1"/>
</dbReference>
<evidence type="ECO:0000313" key="3">
    <source>
        <dbReference type="Proteomes" id="UP001157440"/>
    </source>
</evidence>
<organism evidence="2 3">
    <name type="scientific">Methylobacterium tardum</name>
    <dbReference type="NCBI Taxonomy" id="374432"/>
    <lineage>
        <taxon>Bacteria</taxon>
        <taxon>Pseudomonadati</taxon>
        <taxon>Pseudomonadota</taxon>
        <taxon>Alphaproteobacteria</taxon>
        <taxon>Hyphomicrobiales</taxon>
        <taxon>Methylobacteriaceae</taxon>
        <taxon>Methylobacterium</taxon>
    </lineage>
</organism>
<accession>A0AA37THH2</accession>
<comment type="caution">
    <text evidence="2">The sequence shown here is derived from an EMBL/GenBank/DDBJ whole genome shotgun (WGS) entry which is preliminary data.</text>
</comment>